<proteinExistence type="predicted"/>
<dbReference type="RefSeq" id="WP_183088058.1">
    <property type="nucleotide sequence ID" value="NZ_JACJUD010000002.1"/>
</dbReference>
<dbReference type="Pfam" id="PF17525">
    <property type="entry name" value="DUF5447"/>
    <property type="match status" value="1"/>
</dbReference>
<accession>A0A7W4LJV1</accession>
<dbReference type="InterPro" id="IPR035229">
    <property type="entry name" value="PflM"/>
</dbReference>
<reference evidence="1 2" key="1">
    <citation type="submission" date="2020-08" db="EMBL/GenBank/DDBJ databases">
        <authorList>
            <person name="Kim C.M."/>
        </authorList>
    </citation>
    <scope>NUCLEOTIDE SEQUENCE [LARGE SCALE GENOMIC DNA]</scope>
    <source>
        <strain evidence="1 2">UL070</strain>
    </source>
</reference>
<dbReference type="AlphaFoldDB" id="A0A7W4LJV1"/>
<keyword evidence="2" id="KW-1185">Reference proteome</keyword>
<evidence type="ECO:0000313" key="2">
    <source>
        <dbReference type="Proteomes" id="UP000542720"/>
    </source>
</evidence>
<sequence>MSPYKPTHTQDCDCSVCWSKREAAKPALCQSTPCAHCRPASAHKANGRWQITPAFTCAKHTPSLRPPQYWRECFTTGKPTPFVPIHEPFTLEG</sequence>
<protein>
    <submittedName>
        <fullName evidence="1">DUF5447 family protein</fullName>
    </submittedName>
</protein>
<gene>
    <name evidence="1" type="ORF">H3H51_05565</name>
</gene>
<dbReference type="EMBL" id="JACJUD010000002">
    <property type="protein sequence ID" value="MBB2494481.1"/>
    <property type="molecule type" value="Genomic_DNA"/>
</dbReference>
<name>A0A7W4LJV1_9GAMM</name>
<organism evidence="1 2">
    <name type="scientific">Aquipseudomonas ullengensis</name>
    <dbReference type="NCBI Taxonomy" id="2759166"/>
    <lineage>
        <taxon>Bacteria</taxon>
        <taxon>Pseudomonadati</taxon>
        <taxon>Pseudomonadota</taxon>
        <taxon>Gammaproteobacteria</taxon>
        <taxon>Pseudomonadales</taxon>
        <taxon>Pseudomonadaceae</taxon>
        <taxon>Aquipseudomonas</taxon>
    </lineage>
</organism>
<comment type="caution">
    <text evidence="1">The sequence shown here is derived from an EMBL/GenBank/DDBJ whole genome shotgun (WGS) entry which is preliminary data.</text>
</comment>
<evidence type="ECO:0000313" key="1">
    <source>
        <dbReference type="EMBL" id="MBB2494481.1"/>
    </source>
</evidence>
<dbReference type="Proteomes" id="UP000542720">
    <property type="component" value="Unassembled WGS sequence"/>
</dbReference>